<dbReference type="InterPro" id="IPR012094">
    <property type="entry name" value="tRNA_Ile_lys_synt"/>
</dbReference>
<dbReference type="InterPro" id="IPR015262">
    <property type="entry name" value="tRNA_Ile_lys_synt_subst-bd"/>
</dbReference>
<dbReference type="GO" id="GO:0006400">
    <property type="term" value="P:tRNA modification"/>
    <property type="evidence" value="ECO:0007669"/>
    <property type="project" value="UniProtKB-UniRule"/>
</dbReference>
<comment type="caution">
    <text evidence="10">The sequence shown here is derived from an EMBL/GenBank/DDBJ whole genome shotgun (WGS) entry which is preliminary data.</text>
</comment>
<evidence type="ECO:0000259" key="9">
    <source>
        <dbReference type="SMART" id="SM00977"/>
    </source>
</evidence>
<evidence type="ECO:0000313" key="11">
    <source>
        <dbReference type="Proteomes" id="UP000614490"/>
    </source>
</evidence>
<dbReference type="CDD" id="cd01992">
    <property type="entry name" value="TilS_N"/>
    <property type="match status" value="1"/>
</dbReference>
<evidence type="ECO:0000256" key="5">
    <source>
        <dbReference type="ARBA" id="ARBA00022741"/>
    </source>
</evidence>
<dbReference type="Pfam" id="PF11734">
    <property type="entry name" value="TilS_C"/>
    <property type="match status" value="1"/>
</dbReference>
<evidence type="ECO:0000256" key="2">
    <source>
        <dbReference type="ARBA" id="ARBA00022490"/>
    </source>
</evidence>
<sequence length="464" mass="54301">MEQKVHSFIKKHELIRPGQTVLAAVSGGPDSMALLHYFCAIKEEYQLQLHVVSIDHGLRGEDSYEDLAYVKRMCEQWNVEFTGTSVDVPSYKSMEKMGTQETARKLRYDFFKEMMDEKNIDVLALGHHGDDQAETMMMQMVRNATPESIHGIPVRRAFGRGEIIRPFLNVTKDEIIHYLKKHQVEFRVDVSNEETDYTRNAFRKHVIPYFRQQNPKFSQHMQRLSERLRDDQEYIKEQAKEVLKTMDFSSKEERCVRFSIQTFKTFPLALQRSAFHLILNYLYVDQADDISYLHEEMFMDLISEQKSNATMDFPRGLKIIRAYDSVTLTFRIDEDIEPLFKTLQIGETIQLPDGSLLQADWTDRPEEEGTYVYLCDSHHVKFPLIVRTRMNGDRIRVRGMNGSKKVKDIFIDQKIPSDSRNSWPLVTDSNGDVLWLIGLKKGGEYIRKPSGKWLRLKYENKADK</sequence>
<name>A0A931MW55_9BACI</name>
<organism evidence="10 11">
    <name type="scientific">Halobacillus yeomjeoni</name>
    <dbReference type="NCBI Taxonomy" id="311194"/>
    <lineage>
        <taxon>Bacteria</taxon>
        <taxon>Bacillati</taxon>
        <taxon>Bacillota</taxon>
        <taxon>Bacilli</taxon>
        <taxon>Bacillales</taxon>
        <taxon>Bacillaceae</taxon>
        <taxon>Halobacillus</taxon>
    </lineage>
</organism>
<dbReference type="RefSeq" id="WP_197318457.1">
    <property type="nucleotide sequence ID" value="NZ_JADZSC010000006.1"/>
</dbReference>
<dbReference type="SUPFAM" id="SSF82829">
    <property type="entry name" value="MesJ substrate recognition domain-like"/>
    <property type="match status" value="1"/>
</dbReference>
<dbReference type="SUPFAM" id="SSF52402">
    <property type="entry name" value="Adenine nucleotide alpha hydrolases-like"/>
    <property type="match status" value="1"/>
</dbReference>
<dbReference type="InterPro" id="IPR012795">
    <property type="entry name" value="tRNA_Ile_lys_synt_N"/>
</dbReference>
<dbReference type="GO" id="GO:0005524">
    <property type="term" value="F:ATP binding"/>
    <property type="evidence" value="ECO:0007669"/>
    <property type="project" value="UniProtKB-UniRule"/>
</dbReference>
<evidence type="ECO:0000256" key="3">
    <source>
        <dbReference type="ARBA" id="ARBA00022598"/>
    </source>
</evidence>
<dbReference type="AlphaFoldDB" id="A0A931MW55"/>
<dbReference type="SUPFAM" id="SSF56037">
    <property type="entry name" value="PheT/TilS domain"/>
    <property type="match status" value="1"/>
</dbReference>
<comment type="similarity">
    <text evidence="8">Belongs to the tRNA(Ile)-lysidine synthase family.</text>
</comment>
<keyword evidence="2 8" id="KW-0963">Cytoplasm</keyword>
<keyword evidence="3 8" id="KW-0436">Ligase</keyword>
<dbReference type="InterPro" id="IPR014729">
    <property type="entry name" value="Rossmann-like_a/b/a_fold"/>
</dbReference>
<evidence type="ECO:0000256" key="1">
    <source>
        <dbReference type="ARBA" id="ARBA00004496"/>
    </source>
</evidence>
<keyword evidence="11" id="KW-1185">Reference proteome</keyword>
<dbReference type="Pfam" id="PF09179">
    <property type="entry name" value="TilS"/>
    <property type="match status" value="1"/>
</dbReference>
<dbReference type="GO" id="GO:0005737">
    <property type="term" value="C:cytoplasm"/>
    <property type="evidence" value="ECO:0007669"/>
    <property type="project" value="UniProtKB-SubCell"/>
</dbReference>
<comment type="domain">
    <text evidence="8">The N-terminal region contains the highly conserved SGGXDS motif, predicted to be a P-loop motif involved in ATP binding.</text>
</comment>
<comment type="function">
    <text evidence="8">Ligates lysine onto the cytidine present at position 34 of the AUA codon-specific tRNA(Ile) that contains the anticodon CAU, in an ATP-dependent manner. Cytidine is converted to lysidine, thus changing the amino acid specificity of the tRNA from methionine to isoleucine.</text>
</comment>
<dbReference type="Gene3D" id="3.30.465.60">
    <property type="match status" value="1"/>
</dbReference>
<dbReference type="EMBL" id="JADZSC010000006">
    <property type="protein sequence ID" value="MBH0231823.1"/>
    <property type="molecule type" value="Genomic_DNA"/>
</dbReference>
<dbReference type="HAMAP" id="MF_01161">
    <property type="entry name" value="tRNA_Ile_lys_synt"/>
    <property type="match status" value="1"/>
</dbReference>
<dbReference type="GO" id="GO:0032267">
    <property type="term" value="F:tRNA(Ile)-lysidine synthase activity"/>
    <property type="evidence" value="ECO:0007669"/>
    <property type="project" value="UniProtKB-EC"/>
</dbReference>
<protein>
    <recommendedName>
        <fullName evidence="8">tRNA(Ile)-lysidine synthase</fullName>
        <ecNumber evidence="8">6.3.4.19</ecNumber>
    </recommendedName>
    <alternativeName>
        <fullName evidence="8">tRNA(Ile)-2-lysyl-cytidine synthase</fullName>
    </alternativeName>
    <alternativeName>
        <fullName evidence="8">tRNA(Ile)-lysidine synthetase</fullName>
    </alternativeName>
</protein>
<dbReference type="NCBIfam" id="TIGR02432">
    <property type="entry name" value="lysidine_TilS_N"/>
    <property type="match status" value="1"/>
</dbReference>
<dbReference type="NCBIfam" id="TIGR02433">
    <property type="entry name" value="lysidine_TilS_C"/>
    <property type="match status" value="1"/>
</dbReference>
<dbReference type="EC" id="6.3.4.19" evidence="8"/>
<keyword evidence="6 8" id="KW-0067">ATP-binding</keyword>
<gene>
    <name evidence="8 10" type="primary">tilS</name>
    <name evidence="10" type="ORF">H0267_16620</name>
</gene>
<dbReference type="InterPro" id="IPR012796">
    <property type="entry name" value="Lysidine-tRNA-synth_C"/>
</dbReference>
<dbReference type="SMART" id="SM00977">
    <property type="entry name" value="TilS_C"/>
    <property type="match status" value="1"/>
</dbReference>
<comment type="catalytic activity">
    <reaction evidence="7 8">
        <text>cytidine(34) in tRNA(Ile2) + L-lysine + ATP = lysidine(34) in tRNA(Ile2) + AMP + diphosphate + H(+)</text>
        <dbReference type="Rhea" id="RHEA:43744"/>
        <dbReference type="Rhea" id="RHEA-COMP:10625"/>
        <dbReference type="Rhea" id="RHEA-COMP:10670"/>
        <dbReference type="ChEBI" id="CHEBI:15378"/>
        <dbReference type="ChEBI" id="CHEBI:30616"/>
        <dbReference type="ChEBI" id="CHEBI:32551"/>
        <dbReference type="ChEBI" id="CHEBI:33019"/>
        <dbReference type="ChEBI" id="CHEBI:82748"/>
        <dbReference type="ChEBI" id="CHEBI:83665"/>
        <dbReference type="ChEBI" id="CHEBI:456215"/>
        <dbReference type="EC" id="6.3.4.19"/>
    </reaction>
</comment>
<reference evidence="10 11" key="1">
    <citation type="journal article" date="2005" name="Int. J. Syst. Evol. Microbiol.">
        <title>Halobacillus yeomjeoni sp. nov., isolated from a marine solar saltern in Korea.</title>
        <authorList>
            <person name="Yoon J.H."/>
            <person name="Kang S.J."/>
            <person name="Lee C.H."/>
            <person name="Oh H.W."/>
            <person name="Oh T.K."/>
        </authorList>
    </citation>
    <scope>NUCLEOTIDE SEQUENCE [LARGE SCALE GENOMIC DNA]</scope>
    <source>
        <strain evidence="10 11">KCTC 3957</strain>
    </source>
</reference>
<accession>A0A931MW55</accession>
<dbReference type="PANTHER" id="PTHR43033">
    <property type="entry name" value="TRNA(ILE)-LYSIDINE SYNTHASE-RELATED"/>
    <property type="match status" value="1"/>
</dbReference>
<dbReference type="Pfam" id="PF01171">
    <property type="entry name" value="ATP_bind_3"/>
    <property type="match status" value="1"/>
</dbReference>
<feature type="domain" description="Lysidine-tRNA(Ile) synthetase C-terminal" evidence="9">
    <location>
        <begin position="384"/>
        <end position="458"/>
    </location>
</feature>
<keyword evidence="4 8" id="KW-0819">tRNA processing</keyword>
<keyword evidence="5 8" id="KW-0547">Nucleotide-binding</keyword>
<evidence type="ECO:0000256" key="4">
    <source>
        <dbReference type="ARBA" id="ARBA00022694"/>
    </source>
</evidence>
<evidence type="ECO:0000256" key="6">
    <source>
        <dbReference type="ARBA" id="ARBA00022840"/>
    </source>
</evidence>
<dbReference type="Proteomes" id="UP000614490">
    <property type="component" value="Unassembled WGS sequence"/>
</dbReference>
<dbReference type="Gene3D" id="3.40.50.620">
    <property type="entry name" value="HUPs"/>
    <property type="match status" value="1"/>
</dbReference>
<evidence type="ECO:0000256" key="7">
    <source>
        <dbReference type="ARBA" id="ARBA00048539"/>
    </source>
</evidence>
<dbReference type="PANTHER" id="PTHR43033:SF1">
    <property type="entry name" value="TRNA(ILE)-LYSIDINE SYNTHASE-RELATED"/>
    <property type="match status" value="1"/>
</dbReference>
<comment type="subcellular location">
    <subcellularLocation>
        <location evidence="1 8">Cytoplasm</location>
    </subcellularLocation>
</comment>
<feature type="binding site" evidence="8">
    <location>
        <begin position="26"/>
        <end position="31"/>
    </location>
    <ligand>
        <name>ATP</name>
        <dbReference type="ChEBI" id="CHEBI:30616"/>
    </ligand>
</feature>
<dbReference type="InterPro" id="IPR011063">
    <property type="entry name" value="TilS/TtcA_N"/>
</dbReference>
<proteinExistence type="inferred from homology"/>
<evidence type="ECO:0000313" key="10">
    <source>
        <dbReference type="EMBL" id="MBH0231823.1"/>
    </source>
</evidence>
<evidence type="ECO:0000256" key="8">
    <source>
        <dbReference type="HAMAP-Rule" id="MF_01161"/>
    </source>
</evidence>